<dbReference type="Gene3D" id="2.60.120.920">
    <property type="match status" value="1"/>
</dbReference>
<keyword evidence="6" id="KW-1185">Reference proteome</keyword>
<dbReference type="InterPro" id="IPR013320">
    <property type="entry name" value="ConA-like_dom_sf"/>
</dbReference>
<organism evidence="5 6">
    <name type="scientific">Phytophthora kernoviae</name>
    <dbReference type="NCBI Taxonomy" id="325452"/>
    <lineage>
        <taxon>Eukaryota</taxon>
        <taxon>Sar</taxon>
        <taxon>Stramenopiles</taxon>
        <taxon>Oomycota</taxon>
        <taxon>Peronosporomycetes</taxon>
        <taxon>Peronosporales</taxon>
        <taxon>Peronosporaceae</taxon>
        <taxon>Phytophthora</taxon>
    </lineage>
</organism>
<name>A0A3R7J607_9STRA</name>
<dbReference type="PANTHER" id="PTHR12245:SF5">
    <property type="entry name" value="SPRY DOMAIN-CONTAINING SOCS BOX PROTEIN 3"/>
    <property type="match status" value="1"/>
</dbReference>
<evidence type="ECO:0000259" key="1">
    <source>
        <dbReference type="PROSITE" id="PS50188"/>
    </source>
</evidence>
<feature type="domain" description="B30.2/SPRY" evidence="1">
    <location>
        <begin position="1"/>
        <end position="151"/>
    </location>
</feature>
<dbReference type="InterPro" id="IPR003877">
    <property type="entry name" value="SPRY_dom"/>
</dbReference>
<proteinExistence type="predicted"/>
<reference evidence="2" key="1">
    <citation type="journal article" date="2015" name="Genom Data">
        <title>Genome sequences of six Phytophthora species associated with forests in New Zealand.</title>
        <authorList>
            <person name="Studholme D.J."/>
            <person name="McDougal R.L."/>
            <person name="Sambles C."/>
            <person name="Hansen E."/>
            <person name="Hardy G."/>
            <person name="Grant M."/>
            <person name="Ganley R.J."/>
            <person name="Williams N.M."/>
        </authorList>
    </citation>
    <scope>NUCLEOTIDE SEQUENCE</scope>
    <source>
        <strain evidence="2">NZFS 2646</strain>
        <strain evidence="3">NZFS 3630</strain>
    </source>
</reference>
<gene>
    <name evidence="4" type="ORF">BBI17_006256</name>
    <name evidence="5" type="ORF">BBO99_00006125</name>
    <name evidence="2" type="ORF">JM16_002373</name>
    <name evidence="3" type="ORF">JM18_003055</name>
</gene>
<reference evidence="2" key="3">
    <citation type="submission" date="2020-06" db="EMBL/GenBank/DDBJ databases">
        <authorList>
            <person name="Studholme D.J."/>
        </authorList>
    </citation>
    <scope>NUCLEOTIDE SEQUENCE</scope>
    <source>
        <strain evidence="2">NZFS 2646</strain>
        <strain evidence="3">NZFS 3630</strain>
    </source>
</reference>
<dbReference type="SUPFAM" id="SSF49899">
    <property type="entry name" value="Concanavalin A-like lectins/glucanases"/>
    <property type="match status" value="1"/>
</dbReference>
<dbReference type="InterPro" id="IPR043136">
    <property type="entry name" value="B30.2/SPRY_sf"/>
</dbReference>
<dbReference type="Proteomes" id="UP000785171">
    <property type="component" value="Unassembled WGS sequence"/>
</dbReference>
<dbReference type="Proteomes" id="UP000792063">
    <property type="component" value="Unassembled WGS sequence"/>
</dbReference>
<dbReference type="PANTHER" id="PTHR12245">
    <property type="entry name" value="SPRY DOMAIN CONTAINING SOCS BOX PROTEIN"/>
    <property type="match status" value="1"/>
</dbReference>
<evidence type="ECO:0000313" key="6">
    <source>
        <dbReference type="Proteomes" id="UP000285624"/>
    </source>
</evidence>
<dbReference type="PROSITE" id="PS50188">
    <property type="entry name" value="B302_SPRY"/>
    <property type="match status" value="1"/>
</dbReference>
<accession>A0A3R7J607</accession>
<dbReference type="InterPro" id="IPR001870">
    <property type="entry name" value="B30.2/SPRY"/>
</dbReference>
<dbReference type="InterPro" id="IPR050672">
    <property type="entry name" value="FBXO45-Fsn/SPSB_families"/>
</dbReference>
<dbReference type="EMBL" id="MBDN02000201">
    <property type="protein sequence ID" value="RLN78212.1"/>
    <property type="molecule type" value="Genomic_DNA"/>
</dbReference>
<dbReference type="EMBL" id="MAYM02001643">
    <property type="protein sequence ID" value="RLN14169.1"/>
    <property type="molecule type" value="Genomic_DNA"/>
</dbReference>
<reference evidence="6 7" key="2">
    <citation type="submission" date="2018-07" db="EMBL/GenBank/DDBJ databases">
        <title>Genome sequencing of oomycete isolates from Chile give support for New Zealand origin for Phytophthora kernoviae and make available the first Nothophytophthora sp. genome.</title>
        <authorList>
            <person name="Studholme D.J."/>
            <person name="Sanfuentes E."/>
            <person name="Panda P."/>
            <person name="Hill R."/>
            <person name="Sambles C."/>
            <person name="Grant M."/>
            <person name="Williams N.M."/>
            <person name="Mcdougal R.L."/>
        </authorList>
    </citation>
    <scope>NUCLEOTIDE SEQUENCE [LARGE SCALE GENOMIC DNA]</scope>
    <source>
        <strain evidence="4">Chile2</strain>
        <strain evidence="5">Chile4</strain>
    </source>
</reference>
<evidence type="ECO:0000313" key="4">
    <source>
        <dbReference type="EMBL" id="RLN14169.1"/>
    </source>
</evidence>
<dbReference type="Proteomes" id="UP000285883">
    <property type="component" value="Unassembled WGS sequence"/>
</dbReference>
<dbReference type="Pfam" id="PF00622">
    <property type="entry name" value="SPRY"/>
    <property type="match status" value="1"/>
</dbReference>
<evidence type="ECO:0000313" key="3">
    <source>
        <dbReference type="EMBL" id="KAG2528506.1"/>
    </source>
</evidence>
<evidence type="ECO:0000313" key="5">
    <source>
        <dbReference type="EMBL" id="RLN78212.1"/>
    </source>
</evidence>
<dbReference type="EMBL" id="JPWU03000060">
    <property type="protein sequence ID" value="KAG2528506.1"/>
    <property type="molecule type" value="Genomic_DNA"/>
</dbReference>
<dbReference type="CDD" id="cd11709">
    <property type="entry name" value="SPRY"/>
    <property type="match status" value="1"/>
</dbReference>
<protein>
    <recommendedName>
        <fullName evidence="1">B30.2/SPRY domain-containing protein</fullName>
    </recommendedName>
</protein>
<dbReference type="Proteomes" id="UP000285624">
    <property type="component" value="Unassembled WGS sequence"/>
</dbReference>
<evidence type="ECO:0000313" key="2">
    <source>
        <dbReference type="EMBL" id="KAG2526983.1"/>
    </source>
</evidence>
<sequence length="193" mass="21342">MATRSCQPSSSKRTRVLRHLFFTSGRHYWEVLVERMADPRDVVVGVTLSEAFERSGAAAQVVGYAATGVIRRSGVDVCRAQAYAVGDTVGVYLDMNTQQVAFFLNDEAQLDQRADNLETRDHNTEERGYSCNGGDDGHEMGVEMKPPVHAVETKLRGVTWYSFRSRVMFAALETSADTDRLLVIGAELPDGYG</sequence>
<evidence type="ECO:0000313" key="7">
    <source>
        <dbReference type="Proteomes" id="UP000285883"/>
    </source>
</evidence>
<dbReference type="AlphaFoldDB" id="A0A3R7J607"/>
<dbReference type="EMBL" id="JPWV03000062">
    <property type="protein sequence ID" value="KAG2526983.1"/>
    <property type="molecule type" value="Genomic_DNA"/>
</dbReference>
<comment type="caution">
    <text evidence="5">The sequence shown here is derived from an EMBL/GenBank/DDBJ whole genome shotgun (WGS) entry which is preliminary data.</text>
</comment>